<proteinExistence type="predicted"/>
<feature type="transmembrane region" description="Helical" evidence="1">
    <location>
        <begin position="73"/>
        <end position="92"/>
    </location>
</feature>
<feature type="transmembrane region" description="Helical" evidence="1">
    <location>
        <begin position="250"/>
        <end position="270"/>
    </location>
</feature>
<evidence type="ECO:0000313" key="3">
    <source>
        <dbReference type="Proteomes" id="UP000318017"/>
    </source>
</evidence>
<feature type="transmembrane region" description="Helical" evidence="1">
    <location>
        <begin position="175"/>
        <end position="193"/>
    </location>
</feature>
<feature type="transmembrane region" description="Helical" evidence="1">
    <location>
        <begin position="226"/>
        <end position="243"/>
    </location>
</feature>
<dbReference type="AlphaFoldDB" id="A0A518G4K5"/>
<keyword evidence="3" id="KW-1185">Reference proteome</keyword>
<dbReference type="RefSeq" id="WP_231691122.1">
    <property type="nucleotide sequence ID" value="NZ_CP036298.1"/>
</dbReference>
<feature type="transmembrane region" description="Helical" evidence="1">
    <location>
        <begin position="147"/>
        <end position="166"/>
    </location>
</feature>
<dbReference type="KEGG" id="ahel:Q31a_18270"/>
<feature type="transmembrane region" description="Helical" evidence="1">
    <location>
        <begin position="276"/>
        <end position="294"/>
    </location>
</feature>
<feature type="transmembrane region" description="Helical" evidence="1">
    <location>
        <begin position="113"/>
        <end position="135"/>
    </location>
</feature>
<sequence precursor="true">MPSLEQSESSERSAIQRSAIRRLDGGLRAVIAMECFGVGGRYLFGSFETESDIYGWLYFDCQWPEGLAQGIDTFGAILTLATGLLLCLTGWAKRWQSSQSSWTGLVRNLDGPAAAWIAAWMLLLAMAHMMRAAVYAEISLAEHAVRYVAPVALLLLGRGLVPDVAAERRSTPSKLAIRLLLVATSATFAAHGYKAMEHYGPFTDLILLSDLQWPQWNLTQETAERLLTTIGVVDLVVAFLLLASQSRAVALYMAAWGFMTAASRITALGVDAWPETVVRIANGGVPLVIAVYWLTLQKRPPPTTAPANLTSELLGDDVE</sequence>
<protein>
    <submittedName>
        <fullName evidence="2">Uncharacterized protein</fullName>
    </submittedName>
</protein>
<accession>A0A518G4K5</accession>
<dbReference type="Proteomes" id="UP000318017">
    <property type="component" value="Chromosome"/>
</dbReference>
<organism evidence="2 3">
    <name type="scientific">Aureliella helgolandensis</name>
    <dbReference type="NCBI Taxonomy" id="2527968"/>
    <lineage>
        <taxon>Bacteria</taxon>
        <taxon>Pseudomonadati</taxon>
        <taxon>Planctomycetota</taxon>
        <taxon>Planctomycetia</taxon>
        <taxon>Pirellulales</taxon>
        <taxon>Pirellulaceae</taxon>
        <taxon>Aureliella</taxon>
    </lineage>
</organism>
<reference evidence="2 3" key="1">
    <citation type="submission" date="2019-02" db="EMBL/GenBank/DDBJ databases">
        <title>Deep-cultivation of Planctomycetes and their phenomic and genomic characterization uncovers novel biology.</title>
        <authorList>
            <person name="Wiegand S."/>
            <person name="Jogler M."/>
            <person name="Boedeker C."/>
            <person name="Pinto D."/>
            <person name="Vollmers J."/>
            <person name="Rivas-Marin E."/>
            <person name="Kohn T."/>
            <person name="Peeters S.H."/>
            <person name="Heuer A."/>
            <person name="Rast P."/>
            <person name="Oberbeckmann S."/>
            <person name="Bunk B."/>
            <person name="Jeske O."/>
            <person name="Meyerdierks A."/>
            <person name="Storesund J.E."/>
            <person name="Kallscheuer N."/>
            <person name="Luecker S."/>
            <person name="Lage O.M."/>
            <person name="Pohl T."/>
            <person name="Merkel B.J."/>
            <person name="Hornburger P."/>
            <person name="Mueller R.-W."/>
            <person name="Bruemmer F."/>
            <person name="Labrenz M."/>
            <person name="Spormann A.M."/>
            <person name="Op den Camp H."/>
            <person name="Overmann J."/>
            <person name="Amann R."/>
            <person name="Jetten M.S.M."/>
            <person name="Mascher T."/>
            <person name="Medema M.H."/>
            <person name="Devos D.P."/>
            <person name="Kaster A.-K."/>
            <person name="Ovreas L."/>
            <person name="Rohde M."/>
            <person name="Galperin M.Y."/>
            <person name="Jogler C."/>
        </authorList>
    </citation>
    <scope>NUCLEOTIDE SEQUENCE [LARGE SCALE GENOMIC DNA]</scope>
    <source>
        <strain evidence="2 3">Q31a</strain>
    </source>
</reference>
<evidence type="ECO:0000313" key="2">
    <source>
        <dbReference type="EMBL" id="QDV23526.1"/>
    </source>
</evidence>
<keyword evidence="1" id="KW-0472">Membrane</keyword>
<keyword evidence="1" id="KW-0812">Transmembrane</keyword>
<evidence type="ECO:0000256" key="1">
    <source>
        <dbReference type="SAM" id="Phobius"/>
    </source>
</evidence>
<keyword evidence="1" id="KW-1133">Transmembrane helix</keyword>
<name>A0A518G4K5_9BACT</name>
<gene>
    <name evidence="2" type="ORF">Q31a_18270</name>
</gene>
<dbReference type="EMBL" id="CP036298">
    <property type="protein sequence ID" value="QDV23526.1"/>
    <property type="molecule type" value="Genomic_DNA"/>
</dbReference>